<dbReference type="Pfam" id="PF00078">
    <property type="entry name" value="RVT_1"/>
    <property type="match status" value="1"/>
</dbReference>
<name>A0A371GIK3_MUCPR</name>
<feature type="non-terminal residue" evidence="3">
    <location>
        <position position="1"/>
    </location>
</feature>
<dbReference type="InterPro" id="IPR043128">
    <property type="entry name" value="Rev_trsase/Diguanyl_cyclase"/>
</dbReference>
<feature type="domain" description="Reverse transcriptase" evidence="2">
    <location>
        <begin position="2"/>
        <end position="97"/>
    </location>
</feature>
<accession>A0A371GIK3</accession>
<organism evidence="3 4">
    <name type="scientific">Mucuna pruriens</name>
    <name type="common">Velvet bean</name>
    <name type="synonym">Dolichos pruriens</name>
    <dbReference type="NCBI Taxonomy" id="157652"/>
    <lineage>
        <taxon>Eukaryota</taxon>
        <taxon>Viridiplantae</taxon>
        <taxon>Streptophyta</taxon>
        <taxon>Embryophyta</taxon>
        <taxon>Tracheophyta</taxon>
        <taxon>Spermatophyta</taxon>
        <taxon>Magnoliopsida</taxon>
        <taxon>eudicotyledons</taxon>
        <taxon>Gunneridae</taxon>
        <taxon>Pentapetalae</taxon>
        <taxon>rosids</taxon>
        <taxon>fabids</taxon>
        <taxon>Fabales</taxon>
        <taxon>Fabaceae</taxon>
        <taxon>Papilionoideae</taxon>
        <taxon>50 kb inversion clade</taxon>
        <taxon>NPAAA clade</taxon>
        <taxon>indigoferoid/millettioid clade</taxon>
        <taxon>Phaseoleae</taxon>
        <taxon>Mucuna</taxon>
    </lineage>
</organism>
<dbReference type="Gene3D" id="3.30.70.270">
    <property type="match status" value="1"/>
</dbReference>
<dbReference type="STRING" id="157652.A0A371GIK3"/>
<reference evidence="3" key="1">
    <citation type="submission" date="2018-05" db="EMBL/GenBank/DDBJ databases">
        <title>Draft genome of Mucuna pruriens seed.</title>
        <authorList>
            <person name="Nnadi N.E."/>
            <person name="Vos R."/>
            <person name="Hasami M.H."/>
            <person name="Devisetty U.K."/>
            <person name="Aguiy J.C."/>
        </authorList>
    </citation>
    <scope>NUCLEOTIDE SEQUENCE [LARGE SCALE GENOMIC DNA]</scope>
    <source>
        <strain evidence="3">JCA_2017</strain>
    </source>
</reference>
<dbReference type="InterPro" id="IPR053134">
    <property type="entry name" value="RNA-dir_DNA_polymerase"/>
</dbReference>
<proteinExistence type="predicted"/>
<evidence type="ECO:0000313" key="3">
    <source>
        <dbReference type="EMBL" id="RDX90381.1"/>
    </source>
</evidence>
<dbReference type="CDD" id="cd01647">
    <property type="entry name" value="RT_LTR"/>
    <property type="match status" value="1"/>
</dbReference>
<dbReference type="Proteomes" id="UP000257109">
    <property type="component" value="Unassembled WGS sequence"/>
</dbReference>
<dbReference type="InterPro" id="IPR000477">
    <property type="entry name" value="RT_dom"/>
</dbReference>
<sequence>MCVDYRVLNKITIVNKYLKLMLEELLDELQGAWFFSKLDLKSGFNQIRVQDAYMHKTALRTHNGHYEYLVIPFGFTNTLMTFQSTMNDVFRSCLWSIGKQSIEYLRHIITRKGVKMDHEKKIKSIIIGLLQMSCEQRKPLAYFSKALWGVVRGEEGGGGAQWREEGGRRRREREGRRED</sequence>
<keyword evidence="4" id="KW-1185">Reference proteome</keyword>
<evidence type="ECO:0000256" key="1">
    <source>
        <dbReference type="SAM" id="MobiDB-lite"/>
    </source>
</evidence>
<feature type="region of interest" description="Disordered" evidence="1">
    <location>
        <begin position="155"/>
        <end position="179"/>
    </location>
</feature>
<feature type="non-terminal residue" evidence="3">
    <location>
        <position position="179"/>
    </location>
</feature>
<protein>
    <recommendedName>
        <fullName evidence="2">Reverse transcriptase domain-containing protein</fullName>
    </recommendedName>
</protein>
<evidence type="ECO:0000259" key="2">
    <source>
        <dbReference type="Pfam" id="PF00078"/>
    </source>
</evidence>
<dbReference type="OrthoDB" id="2431547at2759"/>
<dbReference type="Gene3D" id="3.10.10.10">
    <property type="entry name" value="HIV Type 1 Reverse Transcriptase, subunit A, domain 1"/>
    <property type="match status" value="1"/>
</dbReference>
<dbReference type="PANTHER" id="PTHR24559">
    <property type="entry name" value="TRANSPOSON TY3-I GAG-POL POLYPROTEIN"/>
    <property type="match status" value="1"/>
</dbReference>
<dbReference type="PANTHER" id="PTHR24559:SF441">
    <property type="entry name" value="NUCLEOTIDYLTRANSFERASE, RIBONUCLEASE H"/>
    <property type="match status" value="1"/>
</dbReference>
<dbReference type="InterPro" id="IPR043502">
    <property type="entry name" value="DNA/RNA_pol_sf"/>
</dbReference>
<dbReference type="SUPFAM" id="SSF56672">
    <property type="entry name" value="DNA/RNA polymerases"/>
    <property type="match status" value="1"/>
</dbReference>
<gene>
    <name evidence="3" type="ORF">CR513_27761</name>
</gene>
<feature type="compositionally biased region" description="Basic and acidic residues" evidence="1">
    <location>
        <begin position="162"/>
        <end position="179"/>
    </location>
</feature>
<dbReference type="EMBL" id="QJKJ01005412">
    <property type="protein sequence ID" value="RDX90381.1"/>
    <property type="molecule type" value="Genomic_DNA"/>
</dbReference>
<dbReference type="AlphaFoldDB" id="A0A371GIK3"/>
<comment type="caution">
    <text evidence="3">The sequence shown here is derived from an EMBL/GenBank/DDBJ whole genome shotgun (WGS) entry which is preliminary data.</text>
</comment>
<evidence type="ECO:0000313" key="4">
    <source>
        <dbReference type="Proteomes" id="UP000257109"/>
    </source>
</evidence>